<accession>A0A1Z3HS37</accession>
<dbReference type="Proteomes" id="UP000191901">
    <property type="component" value="Chromosome"/>
</dbReference>
<protein>
    <submittedName>
        <fullName evidence="1">Uncharacterized protein</fullName>
    </submittedName>
</protein>
<dbReference type="KEGG" id="hhg:XM38_038970"/>
<dbReference type="EMBL" id="CP021983">
    <property type="protein sequence ID" value="ASC72937.1"/>
    <property type="molecule type" value="Genomic_DNA"/>
</dbReference>
<evidence type="ECO:0000313" key="1">
    <source>
        <dbReference type="EMBL" id="ASC72937.1"/>
    </source>
</evidence>
<organism evidence="1 2">
    <name type="scientific">Halomicronema hongdechloris C2206</name>
    <dbReference type="NCBI Taxonomy" id="1641165"/>
    <lineage>
        <taxon>Bacteria</taxon>
        <taxon>Bacillati</taxon>
        <taxon>Cyanobacteriota</taxon>
        <taxon>Cyanophyceae</taxon>
        <taxon>Nodosilineales</taxon>
        <taxon>Nodosilineaceae</taxon>
        <taxon>Halomicronema</taxon>
    </lineage>
</organism>
<proteinExistence type="predicted"/>
<reference evidence="1 2" key="1">
    <citation type="journal article" date="2016" name="Biochim. Biophys. Acta">
        <title>Characterization of red-shifted phycobilisomes isolated from the chlorophyll f-containing cyanobacterium Halomicronema hongdechloris.</title>
        <authorList>
            <person name="Li Y."/>
            <person name="Lin Y."/>
            <person name="Garvey C.J."/>
            <person name="Birch D."/>
            <person name="Corkery R.W."/>
            <person name="Loughlin P.C."/>
            <person name="Scheer H."/>
            <person name="Willows R.D."/>
            <person name="Chen M."/>
        </authorList>
    </citation>
    <scope>NUCLEOTIDE SEQUENCE [LARGE SCALE GENOMIC DNA]</scope>
    <source>
        <strain evidence="1 2">C2206</strain>
    </source>
</reference>
<dbReference type="AlphaFoldDB" id="A0A1Z3HS37"/>
<keyword evidence="2" id="KW-1185">Reference proteome</keyword>
<gene>
    <name evidence="1" type="ORF">XM38_038970</name>
</gene>
<evidence type="ECO:0000313" key="2">
    <source>
        <dbReference type="Proteomes" id="UP000191901"/>
    </source>
</evidence>
<dbReference type="RefSeq" id="WP_202978920.1">
    <property type="nucleotide sequence ID" value="NZ_CP021983.2"/>
</dbReference>
<name>A0A1Z3HS37_9CYAN</name>
<sequence length="50" mass="6008">MLDQLIEWVKQYETRADEYGLNRHRQIFAAFPGKKREFTTIEAYSDAEKI</sequence>